<evidence type="ECO:0000313" key="4">
    <source>
        <dbReference type="EMBL" id="CAA9276636.1"/>
    </source>
</evidence>
<name>A0A6J4JFC8_9CHLR</name>
<dbReference type="GO" id="GO:0005829">
    <property type="term" value="C:cytosol"/>
    <property type="evidence" value="ECO:0007669"/>
    <property type="project" value="TreeGrafter"/>
</dbReference>
<dbReference type="InterPro" id="IPR023799">
    <property type="entry name" value="RbfA_dom_sf"/>
</dbReference>
<sequence length="167" mass="18445">MPNSRRRDRLGALIEEILSDLIRQMKDPRVAGLVSVARVQVTPDASLARVFISVMGSDEERQGTIRALEHGAGFLRSQLGQQLTIRHVPQLQFTLDRSIEQGDQVLHLINQLEIPPAPTSADGATSVLLDDDEDDDDDDEDDEDQDGDSSKVTIKPTPPGEGRRRGR</sequence>
<dbReference type="PROSITE" id="PS01319">
    <property type="entry name" value="RBFA"/>
    <property type="match status" value="1"/>
</dbReference>
<dbReference type="SUPFAM" id="SSF89919">
    <property type="entry name" value="Ribosome-binding factor A, RbfA"/>
    <property type="match status" value="1"/>
</dbReference>
<dbReference type="GO" id="GO:0043024">
    <property type="term" value="F:ribosomal small subunit binding"/>
    <property type="evidence" value="ECO:0007669"/>
    <property type="project" value="TreeGrafter"/>
</dbReference>
<reference evidence="4" key="1">
    <citation type="submission" date="2020-02" db="EMBL/GenBank/DDBJ databases">
        <authorList>
            <person name="Meier V. D."/>
        </authorList>
    </citation>
    <scope>NUCLEOTIDE SEQUENCE</scope>
    <source>
        <strain evidence="4">AVDCRST_MAG77</strain>
    </source>
</reference>
<feature type="compositionally biased region" description="Acidic residues" evidence="3">
    <location>
        <begin position="129"/>
        <end position="147"/>
    </location>
</feature>
<dbReference type="InterPro" id="IPR000238">
    <property type="entry name" value="RbfA"/>
</dbReference>
<dbReference type="AlphaFoldDB" id="A0A6J4JFC8"/>
<comment type="similarity">
    <text evidence="2">Belongs to the RbfA family.</text>
</comment>
<protein>
    <recommendedName>
        <fullName evidence="2">Ribosome-binding factor A</fullName>
    </recommendedName>
</protein>
<dbReference type="HAMAP" id="MF_00003">
    <property type="entry name" value="RbfA"/>
    <property type="match status" value="1"/>
</dbReference>
<dbReference type="InterPro" id="IPR015946">
    <property type="entry name" value="KH_dom-like_a/b"/>
</dbReference>
<accession>A0A6J4JFC8</accession>
<feature type="region of interest" description="Disordered" evidence="3">
    <location>
        <begin position="115"/>
        <end position="167"/>
    </location>
</feature>
<proteinExistence type="inferred from homology"/>
<comment type="subunit">
    <text evidence="2">Monomer. Binds 30S ribosomal subunits, but not 50S ribosomal subunits or 70S ribosomes.</text>
</comment>
<comment type="function">
    <text evidence="2">One of several proteins that assist in the late maturation steps of the functional core of the 30S ribosomal subunit. Associates with free 30S ribosomal subunits (but not with 30S subunits that are part of 70S ribosomes or polysomes). Required for efficient processing of 16S rRNA. May interact with the 5'-terminal helix region of 16S rRNA.</text>
</comment>
<dbReference type="InterPro" id="IPR020053">
    <property type="entry name" value="Ribosome-bd_factorA_CS"/>
</dbReference>
<dbReference type="PANTHER" id="PTHR33515:SF1">
    <property type="entry name" value="RIBOSOME-BINDING FACTOR A, CHLOROPLASTIC-RELATED"/>
    <property type="match status" value="1"/>
</dbReference>
<gene>
    <name evidence="2" type="primary">rbfA</name>
    <name evidence="4" type="ORF">AVDCRST_MAG77-3556</name>
</gene>
<keyword evidence="2" id="KW-0963">Cytoplasm</keyword>
<comment type="subcellular location">
    <subcellularLocation>
        <location evidence="2">Cytoplasm</location>
    </subcellularLocation>
</comment>
<evidence type="ECO:0000256" key="1">
    <source>
        <dbReference type="ARBA" id="ARBA00022517"/>
    </source>
</evidence>
<dbReference type="Pfam" id="PF02033">
    <property type="entry name" value="RBFA"/>
    <property type="match status" value="1"/>
</dbReference>
<evidence type="ECO:0000256" key="2">
    <source>
        <dbReference type="HAMAP-Rule" id="MF_00003"/>
    </source>
</evidence>
<keyword evidence="1 2" id="KW-0690">Ribosome biogenesis</keyword>
<dbReference type="EMBL" id="CADCTC010000193">
    <property type="protein sequence ID" value="CAA9276636.1"/>
    <property type="molecule type" value="Genomic_DNA"/>
</dbReference>
<dbReference type="PANTHER" id="PTHR33515">
    <property type="entry name" value="RIBOSOME-BINDING FACTOR A, CHLOROPLASTIC-RELATED"/>
    <property type="match status" value="1"/>
</dbReference>
<organism evidence="4">
    <name type="scientific">uncultured Chloroflexota bacterium</name>
    <dbReference type="NCBI Taxonomy" id="166587"/>
    <lineage>
        <taxon>Bacteria</taxon>
        <taxon>Bacillati</taxon>
        <taxon>Chloroflexota</taxon>
        <taxon>environmental samples</taxon>
    </lineage>
</organism>
<dbReference type="GO" id="GO:0030490">
    <property type="term" value="P:maturation of SSU-rRNA"/>
    <property type="evidence" value="ECO:0007669"/>
    <property type="project" value="UniProtKB-UniRule"/>
</dbReference>
<evidence type="ECO:0000256" key="3">
    <source>
        <dbReference type="SAM" id="MobiDB-lite"/>
    </source>
</evidence>
<dbReference type="NCBIfam" id="TIGR00082">
    <property type="entry name" value="rbfA"/>
    <property type="match status" value="1"/>
</dbReference>
<dbReference type="Gene3D" id="3.30.300.20">
    <property type="match status" value="1"/>
</dbReference>